<gene>
    <name evidence="3" type="ORF">KAK06_08610</name>
</gene>
<dbReference type="RefSeq" id="WP_210801541.1">
    <property type="nucleotide sequence ID" value="NZ_JAGQDE010000006.1"/>
</dbReference>
<proteinExistence type="predicted"/>
<comment type="caution">
    <text evidence="3">The sequence shown here is derived from an EMBL/GenBank/DDBJ whole genome shotgun (WGS) entry which is preliminary data.</text>
</comment>
<evidence type="ECO:0000256" key="1">
    <source>
        <dbReference type="SAM" id="MobiDB-lite"/>
    </source>
</evidence>
<sequence>MTSVSAGLQGPSPSLHACLLAAVLGAWMPLAGHAAEPAARLHTVLAGQVKPGPVSEGVTALRTMCLLGKGLPEAPPVRVSAQWLVQYPAQWQRTDIDGERIARYEMRQVYAVDENNCAPVVIRHLSVEVLDGCSQRLFGAADGEDPAKGSPLSSGPGRCKTQRPRTPLPDLSRLPREDAGLGTQCLWWNDVMALSSPALGAAVGDRRGIDVCVYSRQPRLELPGLGPQLVVLKHRLATTAVAGNDLTEMPFAPSPTDLHLVEFSDGAPLPANTFTRAGAEAFLRQPLRIAIPTGH</sequence>
<feature type="signal peptide" evidence="2">
    <location>
        <begin position="1"/>
        <end position="34"/>
    </location>
</feature>
<protein>
    <submittedName>
        <fullName evidence="3">Uncharacterized protein</fullName>
    </submittedName>
</protein>
<evidence type="ECO:0000256" key="2">
    <source>
        <dbReference type="SAM" id="SignalP"/>
    </source>
</evidence>
<dbReference type="AlphaFoldDB" id="A0A940YTF2"/>
<accession>A0A940YTF2</accession>
<feature type="region of interest" description="Disordered" evidence="1">
    <location>
        <begin position="141"/>
        <end position="176"/>
    </location>
</feature>
<feature type="chain" id="PRO_5037988944" evidence="2">
    <location>
        <begin position="35"/>
        <end position="295"/>
    </location>
</feature>
<evidence type="ECO:0000313" key="3">
    <source>
        <dbReference type="EMBL" id="MBQ0959020.1"/>
    </source>
</evidence>
<organism evidence="3 4">
    <name type="scientific">Ideonella aquatica</name>
    <dbReference type="NCBI Taxonomy" id="2824119"/>
    <lineage>
        <taxon>Bacteria</taxon>
        <taxon>Pseudomonadati</taxon>
        <taxon>Pseudomonadota</taxon>
        <taxon>Betaproteobacteria</taxon>
        <taxon>Burkholderiales</taxon>
        <taxon>Sphaerotilaceae</taxon>
        <taxon>Ideonella</taxon>
    </lineage>
</organism>
<name>A0A940YTF2_9BURK</name>
<keyword evidence="4" id="KW-1185">Reference proteome</keyword>
<evidence type="ECO:0000313" key="4">
    <source>
        <dbReference type="Proteomes" id="UP000678374"/>
    </source>
</evidence>
<dbReference type="EMBL" id="JAGQDE010000006">
    <property type="protein sequence ID" value="MBQ0959020.1"/>
    <property type="molecule type" value="Genomic_DNA"/>
</dbReference>
<dbReference type="Proteomes" id="UP000678374">
    <property type="component" value="Unassembled WGS sequence"/>
</dbReference>
<reference evidence="3" key="1">
    <citation type="submission" date="2021-04" db="EMBL/GenBank/DDBJ databases">
        <title>The genome sequence of Ideonella sp. 4Y11.</title>
        <authorList>
            <person name="Liu Y."/>
        </authorList>
    </citation>
    <scope>NUCLEOTIDE SEQUENCE</scope>
    <source>
        <strain evidence="3">4Y11</strain>
    </source>
</reference>
<keyword evidence="2" id="KW-0732">Signal</keyword>